<reference evidence="1 2" key="1">
    <citation type="submission" date="2020-08" db="EMBL/GenBank/DDBJ databases">
        <title>Clostridia isolated from Swiss meat.</title>
        <authorList>
            <person name="Wambui J."/>
            <person name="Stevens M.J.A."/>
            <person name="Stephan R."/>
        </authorList>
    </citation>
    <scope>NUCLEOTIDE SEQUENCE [LARGE SCALE GENOMIC DNA]</scope>
    <source>
        <strain evidence="1 2">CM001</strain>
    </source>
</reference>
<evidence type="ECO:0000313" key="2">
    <source>
        <dbReference type="Proteomes" id="UP000585258"/>
    </source>
</evidence>
<evidence type="ECO:0000313" key="1">
    <source>
        <dbReference type="EMBL" id="MBB6714790.1"/>
    </source>
</evidence>
<dbReference type="Proteomes" id="UP000585258">
    <property type="component" value="Unassembled WGS sequence"/>
</dbReference>
<gene>
    <name evidence="1" type="ORF">H7E68_08605</name>
</gene>
<accession>A0A7X0SC62</accession>
<name>A0A7X0SC62_9CLOT</name>
<dbReference type="RefSeq" id="WP_185164273.1">
    <property type="nucleotide sequence ID" value="NZ_JACKWY010000004.1"/>
</dbReference>
<dbReference type="EMBL" id="JACKWY010000004">
    <property type="protein sequence ID" value="MBB6714790.1"/>
    <property type="molecule type" value="Genomic_DNA"/>
</dbReference>
<proteinExistence type="predicted"/>
<comment type="caution">
    <text evidence="1">The sequence shown here is derived from an EMBL/GenBank/DDBJ whole genome shotgun (WGS) entry which is preliminary data.</text>
</comment>
<dbReference type="AlphaFoldDB" id="A0A7X0SC62"/>
<protein>
    <submittedName>
        <fullName evidence="1">Uncharacterized protein</fullName>
    </submittedName>
</protein>
<sequence>MDKYIEEYCQQNNDVNKRELKKYIKTTSGKRSVIRGIFDNYRKIEGREFDINRYYESKNHCLLLFEANGQLSDFFNENLQDLHGYTGNTLDIYFTMQDLKKNVSAYNKIKKLSYFKIEKRDIPCLLVWNNNNEEKNISLYGLNHKEIYEIIKKFVDCLEKYDFDKSIFIIREKVEEINKIKEEIEKMGKYNLNNCQIGIVGDGTVVNNMILNNSQKIELDLLSDEVIQIKEKIINKENKGIEEYELLSNIDKIQEHIDKKDISNTRNSIIKLASNLFYSMATGVGSGIIANILSKSLGI</sequence>
<organism evidence="1 2">
    <name type="scientific">Clostridium gasigenes</name>
    <dbReference type="NCBI Taxonomy" id="94869"/>
    <lineage>
        <taxon>Bacteria</taxon>
        <taxon>Bacillati</taxon>
        <taxon>Bacillota</taxon>
        <taxon>Clostridia</taxon>
        <taxon>Eubacteriales</taxon>
        <taxon>Clostridiaceae</taxon>
        <taxon>Clostridium</taxon>
    </lineage>
</organism>